<evidence type="ECO:0000313" key="5">
    <source>
        <dbReference type="Proteomes" id="UP000281094"/>
    </source>
</evidence>
<feature type="compositionally biased region" description="Acidic residues" evidence="1">
    <location>
        <begin position="172"/>
        <end position="190"/>
    </location>
</feature>
<reference evidence="4 5" key="1">
    <citation type="submission" date="2018-10" db="EMBL/GenBank/DDBJ databases">
        <title>Notoacmeibacter sp. M2BS9Y-3-1, whole genome shotgun sequence.</title>
        <authorList>
            <person name="Tuo L."/>
        </authorList>
    </citation>
    <scope>NUCLEOTIDE SEQUENCE [LARGE SCALE GENOMIC DNA]</scope>
    <source>
        <strain evidence="4 5">M2BS9Y-3-1</strain>
    </source>
</reference>
<keyword evidence="2" id="KW-0732">Signal</keyword>
<dbReference type="Gene3D" id="2.30.30.240">
    <property type="entry name" value="PRC-barrel domain"/>
    <property type="match status" value="2"/>
</dbReference>
<feature type="region of interest" description="Disordered" evidence="1">
    <location>
        <begin position="148"/>
        <end position="289"/>
    </location>
</feature>
<feature type="domain" description="PRC-barrel" evidence="3">
    <location>
        <begin position="57"/>
        <end position="138"/>
    </location>
</feature>
<feature type="signal peptide" evidence="2">
    <location>
        <begin position="1"/>
        <end position="21"/>
    </location>
</feature>
<dbReference type="InterPro" id="IPR027275">
    <property type="entry name" value="PRC-brl_dom"/>
</dbReference>
<organism evidence="4 5">
    <name type="scientific">Notoacmeibacter ruber</name>
    <dbReference type="NCBI Taxonomy" id="2670375"/>
    <lineage>
        <taxon>Bacteria</taxon>
        <taxon>Pseudomonadati</taxon>
        <taxon>Pseudomonadota</taxon>
        <taxon>Alphaproteobacteria</taxon>
        <taxon>Hyphomicrobiales</taxon>
        <taxon>Notoacmeibacteraceae</taxon>
        <taxon>Notoacmeibacter</taxon>
    </lineage>
</organism>
<accession>A0A3L7JBU0</accession>
<name>A0A3L7JBU0_9HYPH</name>
<dbReference type="PANTHER" id="PTHR36505:SF1">
    <property type="entry name" value="BLR1072 PROTEIN"/>
    <property type="match status" value="1"/>
</dbReference>
<feature type="chain" id="PRO_5018105736" description="PRC-barrel domain-containing protein" evidence="2">
    <location>
        <begin position="22"/>
        <end position="395"/>
    </location>
</feature>
<dbReference type="EMBL" id="RCWN01000001">
    <property type="protein sequence ID" value="RLQ88218.1"/>
    <property type="molecule type" value="Genomic_DNA"/>
</dbReference>
<keyword evidence="5" id="KW-1185">Reference proteome</keyword>
<feature type="region of interest" description="Disordered" evidence="1">
    <location>
        <begin position="22"/>
        <end position="51"/>
    </location>
</feature>
<feature type="compositionally biased region" description="Acidic residues" evidence="1">
    <location>
        <begin position="199"/>
        <end position="248"/>
    </location>
</feature>
<feature type="domain" description="PRC-barrel" evidence="3">
    <location>
        <begin position="292"/>
        <end position="353"/>
    </location>
</feature>
<dbReference type="InterPro" id="IPR011033">
    <property type="entry name" value="PRC_barrel-like_sf"/>
</dbReference>
<gene>
    <name evidence="4" type="ORF">D8780_08385</name>
</gene>
<evidence type="ECO:0000259" key="3">
    <source>
        <dbReference type="Pfam" id="PF05239"/>
    </source>
</evidence>
<dbReference type="SUPFAM" id="SSF50346">
    <property type="entry name" value="PRC-barrel domain"/>
    <property type="match status" value="2"/>
</dbReference>
<comment type="caution">
    <text evidence="4">The sequence shown here is derived from an EMBL/GenBank/DDBJ whole genome shotgun (WGS) entry which is preliminary data.</text>
</comment>
<dbReference type="PANTHER" id="PTHR36505">
    <property type="entry name" value="BLR1072 PROTEIN"/>
    <property type="match status" value="1"/>
</dbReference>
<dbReference type="RefSeq" id="WP_121645184.1">
    <property type="nucleotide sequence ID" value="NZ_RCWN01000001.1"/>
</dbReference>
<dbReference type="AlphaFoldDB" id="A0A3L7JBU0"/>
<dbReference type="Proteomes" id="UP000281094">
    <property type="component" value="Unassembled WGS sequence"/>
</dbReference>
<protein>
    <recommendedName>
        <fullName evidence="3">PRC-barrel domain-containing protein</fullName>
    </recommendedName>
</protein>
<feature type="compositionally biased region" description="Low complexity" evidence="1">
    <location>
        <begin position="22"/>
        <end position="37"/>
    </location>
</feature>
<feature type="compositionally biased region" description="Polar residues" evidence="1">
    <location>
        <begin position="38"/>
        <end position="51"/>
    </location>
</feature>
<feature type="region of interest" description="Disordered" evidence="1">
    <location>
        <begin position="376"/>
        <end position="395"/>
    </location>
</feature>
<evidence type="ECO:0000313" key="4">
    <source>
        <dbReference type="EMBL" id="RLQ88218.1"/>
    </source>
</evidence>
<proteinExistence type="predicted"/>
<evidence type="ECO:0000256" key="2">
    <source>
        <dbReference type="SAM" id="SignalP"/>
    </source>
</evidence>
<dbReference type="Pfam" id="PF05239">
    <property type="entry name" value="PRC"/>
    <property type="match status" value="2"/>
</dbReference>
<sequence length="395" mass="41973">MLRKMFATTAIAALMTAPVMAQDAAEQPEADQQQMEASSTTQTEGASAQMSSDINEDDVLASNFIGKTVYTSANDDAEAIGDVEDVILDQSGKVDGVVVSVGGFLGIGDKTVALPFDRISMEMRDNEEWLVADTTSEELNQMQEFDASMLEPDEQMDGTEAGDSAEGMNDQEAADAADTDAGQEMEEGAEDAAASAEQTGDEAAQETEEAGDEVAQETEEAGDEVAQETDQAMDGEETAETDQTEGDTAEPMVENDQAAAPTVPADGETMTTDQQAAAEQPSLREGMQPADMESISAENLIGTTVYGSNEESLGEIGDVILGEDKSIEAYVIDVGGFLGIGEKPVAISPDAVELMKQPESDDFAIFTKFTEEQLDQQAEYSEEEYENNPDSVVLK</sequence>
<evidence type="ECO:0000256" key="1">
    <source>
        <dbReference type="SAM" id="MobiDB-lite"/>
    </source>
</evidence>